<dbReference type="EMBL" id="JRFA01000028">
    <property type="protein sequence ID" value="KGN72473.1"/>
    <property type="molecule type" value="Genomic_DNA"/>
</dbReference>
<accession>A0A0A2GGJ4</accession>
<organism evidence="2 4">
    <name type="scientific">Porphyromonas macacae</name>
    <dbReference type="NCBI Taxonomy" id="28115"/>
    <lineage>
        <taxon>Bacteria</taxon>
        <taxon>Pseudomonadati</taxon>
        <taxon>Bacteroidota</taxon>
        <taxon>Bacteroidia</taxon>
        <taxon>Bacteroidales</taxon>
        <taxon>Porphyromonadaceae</taxon>
        <taxon>Porphyromonas</taxon>
    </lineage>
</organism>
<reference evidence="3 5" key="2">
    <citation type="submission" date="2018-06" db="EMBL/GenBank/DDBJ databases">
        <authorList>
            <consortium name="Pathogen Informatics"/>
            <person name="Doyle S."/>
        </authorList>
    </citation>
    <scope>NUCLEOTIDE SEQUENCE [LARGE SCALE GENOMIC DNA]</scope>
    <source>
        <strain evidence="3 5">NCTC11632</strain>
    </source>
</reference>
<feature type="transmembrane region" description="Helical" evidence="1">
    <location>
        <begin position="6"/>
        <end position="25"/>
    </location>
</feature>
<evidence type="ECO:0000313" key="3">
    <source>
        <dbReference type="EMBL" id="SUB89813.1"/>
    </source>
</evidence>
<evidence type="ECO:0000313" key="2">
    <source>
        <dbReference type="EMBL" id="KGN72473.1"/>
    </source>
</evidence>
<gene>
    <name evidence="2" type="ORF">HQ47_09560</name>
    <name evidence="3" type="ORF">NCTC11632_01942</name>
</gene>
<dbReference type="RefSeq" id="WP_025004572.1">
    <property type="nucleotide sequence ID" value="NZ_JBGYTE010000030.1"/>
</dbReference>
<dbReference type="EMBL" id="UGTF01000002">
    <property type="protein sequence ID" value="SUB89813.1"/>
    <property type="molecule type" value="Genomic_DNA"/>
</dbReference>
<dbReference type="AlphaFoldDB" id="A0A0A2GGJ4"/>
<evidence type="ECO:0008006" key="6">
    <source>
        <dbReference type="Google" id="ProtNLM"/>
    </source>
</evidence>
<dbReference type="eggNOG" id="ENOG5033A8G">
    <property type="taxonomic scope" value="Bacteria"/>
</dbReference>
<dbReference type="Pfam" id="PF12732">
    <property type="entry name" value="YtxH"/>
    <property type="match status" value="1"/>
</dbReference>
<keyword evidence="4" id="KW-1185">Reference proteome</keyword>
<keyword evidence="1" id="KW-0812">Transmembrane</keyword>
<keyword evidence="1" id="KW-0472">Membrane</keyword>
<dbReference type="OrthoDB" id="1014184at2"/>
<name>A0A0A2GGJ4_9PORP</name>
<dbReference type="InterPro" id="IPR024623">
    <property type="entry name" value="YtxH"/>
</dbReference>
<protein>
    <recommendedName>
        <fullName evidence="6">Gas vesicle protein</fullName>
    </recommendedName>
</protein>
<evidence type="ECO:0000256" key="1">
    <source>
        <dbReference type="SAM" id="Phobius"/>
    </source>
</evidence>
<evidence type="ECO:0000313" key="4">
    <source>
        <dbReference type="Proteomes" id="UP000030103"/>
    </source>
</evidence>
<reference evidence="2 4" key="1">
    <citation type="submission" date="2014-09" db="EMBL/GenBank/DDBJ databases">
        <title>Draft Genome Sequence of Porphyromonas macacae COT-192_OH2859.</title>
        <authorList>
            <person name="Wallis C."/>
            <person name="Deusch O."/>
            <person name="O'Flynn C."/>
            <person name="Davis I."/>
            <person name="Horsfall A."/>
            <person name="Kirkwood N."/>
            <person name="Harris S."/>
            <person name="Eisen J.A."/>
            <person name="Coil D.A."/>
            <person name="Darling A.E."/>
            <person name="Jospin G."/>
            <person name="Alexiev A."/>
        </authorList>
    </citation>
    <scope>NUCLEOTIDE SEQUENCE [LARGE SCALE GENOMIC DNA]</scope>
    <source>
        <strain evidence="4">COT-192 OH2859</strain>
        <strain evidence="2">COT-192_OH2859</strain>
    </source>
</reference>
<proteinExistence type="predicted"/>
<dbReference type="Proteomes" id="UP000030103">
    <property type="component" value="Unassembled WGS sequence"/>
</dbReference>
<keyword evidence="1" id="KW-1133">Transmembrane helix</keyword>
<dbReference type="STRING" id="28115.HQ47_09560"/>
<evidence type="ECO:0000313" key="5">
    <source>
        <dbReference type="Proteomes" id="UP000254156"/>
    </source>
</evidence>
<sequence>MANGNVKFALGVAVGALVGALSAYFSDRNRRERFLDDMYSTADKFKDSVVEGYYDAKDKYMRYKDRLIKETEDIVDEIEEELNDTTK</sequence>
<dbReference type="Proteomes" id="UP000254156">
    <property type="component" value="Unassembled WGS sequence"/>
</dbReference>